<comment type="caution">
    <text evidence="1">The sequence shown here is derived from an EMBL/GenBank/DDBJ whole genome shotgun (WGS) entry which is preliminary data.</text>
</comment>
<sequence>MRAADNPDVAKVCHAIKTLSSVDQALASRLAKNAHGKTQGGPPLPWPPLPHDLLGVDILAPPFSSHPAENNYVAWQETLETTTAAALEYWLRPGVGDKEIHDAAEIASLCLRRPELLLAYRGVVRSLTEGWLPWTHTVTRDSKTRWMVLGDVCGWVGQGEVGSDGSGLGM</sequence>
<name>A0AAE0LMS9_9PEZI</name>
<gene>
    <name evidence="1" type="ORF">B0H64DRAFT_446419</name>
</gene>
<accession>A0AAE0LMS9</accession>
<dbReference type="GeneID" id="87843858"/>
<dbReference type="Proteomes" id="UP001278766">
    <property type="component" value="Unassembled WGS sequence"/>
</dbReference>
<dbReference type="AlphaFoldDB" id="A0AAE0LMS9"/>
<protein>
    <submittedName>
        <fullName evidence="1">Uncharacterized protein</fullName>
    </submittedName>
</protein>
<evidence type="ECO:0000313" key="2">
    <source>
        <dbReference type="Proteomes" id="UP001278766"/>
    </source>
</evidence>
<organism evidence="1 2">
    <name type="scientific">Chaetomium fimeti</name>
    <dbReference type="NCBI Taxonomy" id="1854472"/>
    <lineage>
        <taxon>Eukaryota</taxon>
        <taxon>Fungi</taxon>
        <taxon>Dikarya</taxon>
        <taxon>Ascomycota</taxon>
        <taxon>Pezizomycotina</taxon>
        <taxon>Sordariomycetes</taxon>
        <taxon>Sordariomycetidae</taxon>
        <taxon>Sordariales</taxon>
        <taxon>Chaetomiaceae</taxon>
        <taxon>Chaetomium</taxon>
    </lineage>
</organism>
<reference evidence="1" key="2">
    <citation type="submission" date="2023-06" db="EMBL/GenBank/DDBJ databases">
        <authorList>
            <consortium name="Lawrence Berkeley National Laboratory"/>
            <person name="Haridas S."/>
            <person name="Hensen N."/>
            <person name="Bonometti L."/>
            <person name="Westerberg I."/>
            <person name="Brannstrom I.O."/>
            <person name="Guillou S."/>
            <person name="Cros-Aarteil S."/>
            <person name="Calhoun S."/>
            <person name="Kuo A."/>
            <person name="Mondo S."/>
            <person name="Pangilinan J."/>
            <person name="Riley R."/>
            <person name="Labutti K."/>
            <person name="Andreopoulos B."/>
            <person name="Lipzen A."/>
            <person name="Chen C."/>
            <person name="Yanf M."/>
            <person name="Daum C."/>
            <person name="Ng V."/>
            <person name="Clum A."/>
            <person name="Steindorff A."/>
            <person name="Ohm R."/>
            <person name="Martin F."/>
            <person name="Silar P."/>
            <person name="Natvig D."/>
            <person name="Lalanne C."/>
            <person name="Gautier V."/>
            <person name="Ament-Velasquez S.L."/>
            <person name="Kruys A."/>
            <person name="Hutchinson M.I."/>
            <person name="Powell A.J."/>
            <person name="Barry K."/>
            <person name="Miller A.N."/>
            <person name="Grigoriev I.V."/>
            <person name="Debuchy R."/>
            <person name="Gladieux P."/>
            <person name="Thoren M.H."/>
            <person name="Johannesson H."/>
        </authorList>
    </citation>
    <scope>NUCLEOTIDE SEQUENCE</scope>
    <source>
        <strain evidence="1">CBS 168.71</strain>
    </source>
</reference>
<dbReference type="EMBL" id="JAUEPN010000010">
    <property type="protein sequence ID" value="KAK3291181.1"/>
    <property type="molecule type" value="Genomic_DNA"/>
</dbReference>
<evidence type="ECO:0000313" key="1">
    <source>
        <dbReference type="EMBL" id="KAK3291181.1"/>
    </source>
</evidence>
<proteinExistence type="predicted"/>
<reference evidence="1" key="1">
    <citation type="journal article" date="2023" name="Mol. Phylogenet. Evol.">
        <title>Genome-scale phylogeny and comparative genomics of the fungal order Sordariales.</title>
        <authorList>
            <person name="Hensen N."/>
            <person name="Bonometti L."/>
            <person name="Westerberg I."/>
            <person name="Brannstrom I.O."/>
            <person name="Guillou S."/>
            <person name="Cros-Aarteil S."/>
            <person name="Calhoun S."/>
            <person name="Haridas S."/>
            <person name="Kuo A."/>
            <person name="Mondo S."/>
            <person name="Pangilinan J."/>
            <person name="Riley R."/>
            <person name="LaButti K."/>
            <person name="Andreopoulos B."/>
            <person name="Lipzen A."/>
            <person name="Chen C."/>
            <person name="Yan M."/>
            <person name="Daum C."/>
            <person name="Ng V."/>
            <person name="Clum A."/>
            <person name="Steindorff A."/>
            <person name="Ohm R.A."/>
            <person name="Martin F."/>
            <person name="Silar P."/>
            <person name="Natvig D.O."/>
            <person name="Lalanne C."/>
            <person name="Gautier V."/>
            <person name="Ament-Velasquez S.L."/>
            <person name="Kruys A."/>
            <person name="Hutchinson M.I."/>
            <person name="Powell A.J."/>
            <person name="Barry K."/>
            <person name="Miller A.N."/>
            <person name="Grigoriev I.V."/>
            <person name="Debuchy R."/>
            <person name="Gladieux P."/>
            <person name="Hiltunen Thoren M."/>
            <person name="Johannesson H."/>
        </authorList>
    </citation>
    <scope>NUCLEOTIDE SEQUENCE</scope>
    <source>
        <strain evidence="1">CBS 168.71</strain>
    </source>
</reference>
<dbReference type="RefSeq" id="XP_062654695.1">
    <property type="nucleotide sequence ID" value="XM_062806910.1"/>
</dbReference>
<keyword evidence="2" id="KW-1185">Reference proteome</keyword>